<dbReference type="InterPro" id="IPR053265">
    <property type="entry name" value="Serpin"/>
</dbReference>
<name>A0A6J8ANI6_MYTCO</name>
<organism evidence="3 4">
    <name type="scientific">Mytilus coruscus</name>
    <name type="common">Sea mussel</name>
    <dbReference type="NCBI Taxonomy" id="42192"/>
    <lineage>
        <taxon>Eukaryota</taxon>
        <taxon>Metazoa</taxon>
        <taxon>Spiralia</taxon>
        <taxon>Lophotrochozoa</taxon>
        <taxon>Mollusca</taxon>
        <taxon>Bivalvia</taxon>
        <taxon>Autobranchia</taxon>
        <taxon>Pteriomorphia</taxon>
        <taxon>Mytilida</taxon>
        <taxon>Mytiloidea</taxon>
        <taxon>Mytilidae</taxon>
        <taxon>Mytilinae</taxon>
        <taxon>Mytilus</taxon>
    </lineage>
</organism>
<dbReference type="PROSITE" id="PS51465">
    <property type="entry name" value="KAZAL_2"/>
    <property type="match status" value="3"/>
</dbReference>
<sequence>MLRVEIIIVYCNAAMMQTCAESTIVPSLVFETIMIRMLVLLFIFICHVFESSQMNPPATTCPCPAYYTPVCGDDGKTYINKCKAKCAGANVKCNKNCPCDDVCPCPKIYSPVCCYNGKTYNNECEAKCAGVKVKCKSRCPCPDDICNCPKIYNPVCCYNGKTYYNECEAKCAGKAVKCKRPCPC</sequence>
<dbReference type="AlphaFoldDB" id="A0A6J8ANI6"/>
<evidence type="ECO:0000259" key="2">
    <source>
        <dbReference type="PROSITE" id="PS51465"/>
    </source>
</evidence>
<dbReference type="InterPro" id="IPR002350">
    <property type="entry name" value="Kazal_dom"/>
</dbReference>
<dbReference type="Gene3D" id="3.30.60.30">
    <property type="match status" value="3"/>
</dbReference>
<dbReference type="InterPro" id="IPR036058">
    <property type="entry name" value="Kazal_dom_sf"/>
</dbReference>
<feature type="domain" description="Kazal-like" evidence="2">
    <location>
        <begin position="55"/>
        <end position="86"/>
    </location>
</feature>
<dbReference type="PANTHER" id="PTHR21131:SF0">
    <property type="entry name" value="GEO10195P1-RELATED"/>
    <property type="match status" value="1"/>
</dbReference>
<keyword evidence="4" id="KW-1185">Reference proteome</keyword>
<accession>A0A6J8ANI6</accession>
<dbReference type="OrthoDB" id="126772at2759"/>
<keyword evidence="1" id="KW-0812">Transmembrane</keyword>
<gene>
    <name evidence="3" type="ORF">MCOR_9827</name>
</gene>
<proteinExistence type="predicted"/>
<dbReference type="Proteomes" id="UP000507470">
    <property type="component" value="Unassembled WGS sequence"/>
</dbReference>
<feature type="transmembrane region" description="Helical" evidence="1">
    <location>
        <begin position="24"/>
        <end position="49"/>
    </location>
</feature>
<evidence type="ECO:0000313" key="4">
    <source>
        <dbReference type="Proteomes" id="UP000507470"/>
    </source>
</evidence>
<feature type="domain" description="Kazal-like" evidence="2">
    <location>
        <begin position="144"/>
        <end position="184"/>
    </location>
</feature>
<dbReference type="CDD" id="cd00104">
    <property type="entry name" value="KAZAL_FS"/>
    <property type="match status" value="2"/>
</dbReference>
<dbReference type="Pfam" id="PF07648">
    <property type="entry name" value="Kazal_2"/>
    <property type="match status" value="3"/>
</dbReference>
<dbReference type="PANTHER" id="PTHR21131">
    <property type="entry name" value="SERINE-TYPE ENDOPEPTIDASE INHIBITOR"/>
    <property type="match status" value="1"/>
</dbReference>
<dbReference type="PROSITE" id="PS00282">
    <property type="entry name" value="KAZAL_1"/>
    <property type="match status" value="2"/>
</dbReference>
<dbReference type="SMART" id="SM00280">
    <property type="entry name" value="KAZAL"/>
    <property type="match status" value="3"/>
</dbReference>
<evidence type="ECO:0000313" key="3">
    <source>
        <dbReference type="EMBL" id="CAC5371330.1"/>
    </source>
</evidence>
<dbReference type="EMBL" id="CACVKT020001754">
    <property type="protein sequence ID" value="CAC5371330.1"/>
    <property type="molecule type" value="Genomic_DNA"/>
</dbReference>
<evidence type="ECO:0000256" key="1">
    <source>
        <dbReference type="SAM" id="Phobius"/>
    </source>
</evidence>
<keyword evidence="1" id="KW-1133">Transmembrane helix</keyword>
<reference evidence="3 4" key="1">
    <citation type="submission" date="2020-06" db="EMBL/GenBank/DDBJ databases">
        <authorList>
            <person name="Li R."/>
            <person name="Bekaert M."/>
        </authorList>
    </citation>
    <scope>NUCLEOTIDE SEQUENCE [LARGE SCALE GENOMIC DNA]</scope>
    <source>
        <strain evidence="4">wild</strain>
    </source>
</reference>
<dbReference type="SUPFAM" id="SSF100895">
    <property type="entry name" value="Kazal-type serine protease inhibitors"/>
    <property type="match status" value="3"/>
</dbReference>
<keyword evidence="1" id="KW-0472">Membrane</keyword>
<protein>
    <recommendedName>
        <fullName evidence="2">Kazal-like domain-containing protein</fullName>
    </recommendedName>
</protein>
<feature type="domain" description="Kazal-like" evidence="2">
    <location>
        <begin position="87"/>
        <end position="143"/>
    </location>
</feature>